<dbReference type="GO" id="GO:0008270">
    <property type="term" value="F:zinc ion binding"/>
    <property type="evidence" value="ECO:0007669"/>
    <property type="project" value="UniProtKB-KW"/>
</dbReference>
<dbReference type="PROSITE" id="PS50966">
    <property type="entry name" value="ZF_SWIM"/>
    <property type="match status" value="1"/>
</dbReference>
<dbReference type="AlphaFoldDB" id="A0A151IZQ2"/>
<accession>A0A151IZQ2</accession>
<evidence type="ECO:0000256" key="2">
    <source>
        <dbReference type="ARBA" id="ARBA00022723"/>
    </source>
</evidence>
<reference evidence="5 6" key="1">
    <citation type="submission" date="2015-09" db="EMBL/GenBank/DDBJ databases">
        <title>Trachymyrmex cornetzi WGS genome.</title>
        <authorList>
            <person name="Nygaard S."/>
            <person name="Hu H."/>
            <person name="Boomsma J."/>
            <person name="Zhang G."/>
        </authorList>
    </citation>
    <scope>NUCLEOTIDE SEQUENCE [LARGE SCALE GENOMIC DNA]</scope>
    <source>
        <strain evidence="5">Tcor2-1</strain>
        <tissue evidence="5">Whole body</tissue>
    </source>
</reference>
<gene>
    <name evidence="5" type="ORF">ALC57_13249</name>
</gene>
<feature type="domain" description="SWIM-type" evidence="4">
    <location>
        <begin position="481"/>
        <end position="527"/>
    </location>
</feature>
<keyword evidence="6" id="KW-1185">Reference proteome</keyword>
<protein>
    <recommendedName>
        <fullName evidence="4">SWIM-type domain-containing protein</fullName>
    </recommendedName>
</protein>
<proteinExistence type="predicted"/>
<dbReference type="InterPro" id="IPR007527">
    <property type="entry name" value="Znf_SWIM"/>
</dbReference>
<sequence>MDGDENVNKRQIAITRRDEFDHPPLHLDDNSRLCINCNRSIIDEMAMIEADPTCVRLNVLTQTASQTCVICNVQNNVRRLSIQCRVQVFIETNIYIPDNVRSCENHLDENGFFSKILLPALPPISKQQFEELFTYCDPVLQNGKLRYVSRKDLLVFLCKMRQGLSDDFLKVIFDYPSRQTVTIAVIDSTYAYIHKSNNFRVLRQSYSVHKHRHLVKPTLIVASDGYILTIFGPYFSDAQNNDAEILCQEFERDAETLQGWFQNGDIVLVDRGYRDAIPLLQRLGIDHKMPALLERGQRQLSTQDANDSRIVTKNRWVVEARNGHLRSVFKFLAQTINLQHTKNLNEFYRIAGAILNRYHPIIQMQNADPELAREMLQRSTTPNVVQARVEVDNLRLRNAQWRRLNYCDVADFPIFDLNYLKDLTVGIYQINLASSYIQDKLLRDNDEEFQLDQHFNEPGFLRIRLYSRFRNATRHQIFISYETDNRDDENAAHNLNEPINGYYCTCQSGARTLGTCAHVASVLWYLGFARHQENIKYPDMSLLNTVLDAADREIPHNP</sequence>
<dbReference type="PANTHER" id="PTHR23080">
    <property type="entry name" value="THAP DOMAIN PROTEIN"/>
    <property type="match status" value="1"/>
</dbReference>
<evidence type="ECO:0000313" key="6">
    <source>
        <dbReference type="Proteomes" id="UP000078492"/>
    </source>
</evidence>
<evidence type="ECO:0000259" key="4">
    <source>
        <dbReference type="PROSITE" id="PS50966"/>
    </source>
</evidence>
<evidence type="ECO:0000256" key="3">
    <source>
        <dbReference type="PROSITE-ProRule" id="PRU00325"/>
    </source>
</evidence>
<keyword evidence="3" id="KW-0863">Zinc-finger</keyword>
<evidence type="ECO:0000256" key="1">
    <source>
        <dbReference type="ARBA" id="ARBA00001968"/>
    </source>
</evidence>
<dbReference type="Proteomes" id="UP000078492">
    <property type="component" value="Unassembled WGS sequence"/>
</dbReference>
<dbReference type="Pfam" id="PF13359">
    <property type="entry name" value="DDE_Tnp_4"/>
    <property type="match status" value="1"/>
</dbReference>
<organism evidence="5 6">
    <name type="scientific">Trachymyrmex cornetzi</name>
    <dbReference type="NCBI Taxonomy" id="471704"/>
    <lineage>
        <taxon>Eukaryota</taxon>
        <taxon>Metazoa</taxon>
        <taxon>Ecdysozoa</taxon>
        <taxon>Arthropoda</taxon>
        <taxon>Hexapoda</taxon>
        <taxon>Insecta</taxon>
        <taxon>Pterygota</taxon>
        <taxon>Neoptera</taxon>
        <taxon>Endopterygota</taxon>
        <taxon>Hymenoptera</taxon>
        <taxon>Apocrita</taxon>
        <taxon>Aculeata</taxon>
        <taxon>Formicoidea</taxon>
        <taxon>Formicidae</taxon>
        <taxon>Myrmicinae</taxon>
        <taxon>Trachymyrmex</taxon>
    </lineage>
</organism>
<comment type="cofactor">
    <cofactor evidence="1">
        <name>a divalent metal cation</name>
        <dbReference type="ChEBI" id="CHEBI:60240"/>
    </cofactor>
</comment>
<evidence type="ECO:0000313" key="5">
    <source>
        <dbReference type="EMBL" id="KYN14552.1"/>
    </source>
</evidence>
<keyword evidence="2" id="KW-0479">Metal-binding</keyword>
<dbReference type="EMBL" id="KQ980684">
    <property type="protein sequence ID" value="KYN14552.1"/>
    <property type="molecule type" value="Genomic_DNA"/>
</dbReference>
<name>A0A151IZQ2_9HYME</name>
<keyword evidence="3" id="KW-0862">Zinc</keyword>
<dbReference type="InterPro" id="IPR027806">
    <property type="entry name" value="HARBI1_dom"/>
</dbReference>